<keyword evidence="4 5" id="KW-0472">Membrane</keyword>
<feature type="domain" description="Integral membrane bound transporter" evidence="6">
    <location>
        <begin position="19"/>
        <end position="131"/>
    </location>
</feature>
<keyword evidence="3 5" id="KW-1133">Transmembrane helix</keyword>
<evidence type="ECO:0000256" key="4">
    <source>
        <dbReference type="ARBA" id="ARBA00023136"/>
    </source>
</evidence>
<proteinExistence type="predicted"/>
<sequence>MSWFVANRLLGGPHGSDDSAAFYAPTAALIVLSQARGVRLRQAIRVLAGIAVGVILGEVAIWLLGARSTAAVFVVILVAAGVSIAAKAPGVVRNQLTMSALFMVAVVPPNKELEPTRLYDALIGGTIALLITQVAGSRSPLGPLDTEGRRAFAELSGVLDSIRRALQRHDEKAALAALDRARQLDSRTAALRRAVLVADENLRLAIWERRSRPRVQAARAAVDQVDYAVRNTRALARSAVVLARMPDPPPQQLVAALTSLNQLTSCAAAVLAAVVSGDSDTADRHIDQAGKTAVDTVQVMAPLLRHEQSLPVSTIISHIRMVVVDLLRSARADKPEVLNAIDQALDLPPIWKER</sequence>
<dbReference type="Proteomes" id="UP001611075">
    <property type="component" value="Unassembled WGS sequence"/>
</dbReference>
<dbReference type="Pfam" id="PF13515">
    <property type="entry name" value="FUSC_2"/>
    <property type="match status" value="1"/>
</dbReference>
<organism evidence="7 8">
    <name type="scientific">Micromonospora rubida</name>
    <dbReference type="NCBI Taxonomy" id="2697657"/>
    <lineage>
        <taxon>Bacteria</taxon>
        <taxon>Bacillati</taxon>
        <taxon>Actinomycetota</taxon>
        <taxon>Actinomycetes</taxon>
        <taxon>Micromonosporales</taxon>
        <taxon>Micromonosporaceae</taxon>
        <taxon>Micromonospora</taxon>
    </lineage>
</organism>
<dbReference type="EMBL" id="JBIRPU010000002">
    <property type="protein sequence ID" value="MFI0791719.1"/>
    <property type="molecule type" value="Genomic_DNA"/>
</dbReference>
<comment type="subcellular location">
    <subcellularLocation>
        <location evidence="1">Membrane</location>
        <topology evidence="1">Multi-pass membrane protein</topology>
    </subcellularLocation>
</comment>
<evidence type="ECO:0000259" key="6">
    <source>
        <dbReference type="Pfam" id="PF13515"/>
    </source>
</evidence>
<keyword evidence="2 5" id="KW-0812">Transmembrane</keyword>
<name>A0ABW7SDF2_9ACTN</name>
<gene>
    <name evidence="7" type="ORF">ACH4OY_03300</name>
</gene>
<protein>
    <submittedName>
        <fullName evidence="7">Aromatic acid exporter family protein</fullName>
    </submittedName>
</protein>
<evidence type="ECO:0000256" key="5">
    <source>
        <dbReference type="SAM" id="Phobius"/>
    </source>
</evidence>
<evidence type="ECO:0000313" key="7">
    <source>
        <dbReference type="EMBL" id="MFI0791719.1"/>
    </source>
</evidence>
<dbReference type="RefSeq" id="WP_396676393.1">
    <property type="nucleotide sequence ID" value="NZ_JBIRPU010000002.1"/>
</dbReference>
<evidence type="ECO:0000313" key="8">
    <source>
        <dbReference type="Proteomes" id="UP001611075"/>
    </source>
</evidence>
<evidence type="ECO:0000256" key="2">
    <source>
        <dbReference type="ARBA" id="ARBA00022692"/>
    </source>
</evidence>
<keyword evidence="8" id="KW-1185">Reference proteome</keyword>
<dbReference type="InterPro" id="IPR049453">
    <property type="entry name" value="Memb_transporter_dom"/>
</dbReference>
<reference evidence="7 8" key="1">
    <citation type="submission" date="2024-10" db="EMBL/GenBank/DDBJ databases">
        <title>The Natural Products Discovery Center: Release of the First 8490 Sequenced Strains for Exploring Actinobacteria Biosynthetic Diversity.</title>
        <authorList>
            <person name="Kalkreuter E."/>
            <person name="Kautsar S.A."/>
            <person name="Yang D."/>
            <person name="Bader C.D."/>
            <person name="Teijaro C.N."/>
            <person name="Fluegel L."/>
            <person name="Davis C.M."/>
            <person name="Simpson J.R."/>
            <person name="Lauterbach L."/>
            <person name="Steele A.D."/>
            <person name="Gui C."/>
            <person name="Meng S."/>
            <person name="Li G."/>
            <person name="Viehrig K."/>
            <person name="Ye F."/>
            <person name="Su P."/>
            <person name="Kiefer A.F."/>
            <person name="Nichols A."/>
            <person name="Cepeda A.J."/>
            <person name="Yan W."/>
            <person name="Fan B."/>
            <person name="Jiang Y."/>
            <person name="Adhikari A."/>
            <person name="Zheng C.-J."/>
            <person name="Schuster L."/>
            <person name="Cowan T.M."/>
            <person name="Smanski M.J."/>
            <person name="Chevrette M.G."/>
            <person name="De Carvalho L.P.S."/>
            <person name="Shen B."/>
        </authorList>
    </citation>
    <scope>NUCLEOTIDE SEQUENCE [LARGE SCALE GENOMIC DNA]</scope>
    <source>
        <strain evidence="7 8">NPDC021253</strain>
    </source>
</reference>
<evidence type="ECO:0000256" key="1">
    <source>
        <dbReference type="ARBA" id="ARBA00004141"/>
    </source>
</evidence>
<evidence type="ECO:0000256" key="3">
    <source>
        <dbReference type="ARBA" id="ARBA00022989"/>
    </source>
</evidence>
<comment type="caution">
    <text evidence="7">The sequence shown here is derived from an EMBL/GenBank/DDBJ whole genome shotgun (WGS) entry which is preliminary data.</text>
</comment>
<accession>A0ABW7SDF2</accession>
<feature type="transmembrane region" description="Helical" evidence="5">
    <location>
        <begin position="44"/>
        <end position="64"/>
    </location>
</feature>
<feature type="transmembrane region" description="Helical" evidence="5">
    <location>
        <begin position="70"/>
        <end position="88"/>
    </location>
</feature>